<evidence type="ECO:0000313" key="4">
    <source>
        <dbReference type="EMBL" id="KAL1584840.1"/>
    </source>
</evidence>
<dbReference type="Proteomes" id="UP000803884">
    <property type="component" value="Unassembled WGS sequence"/>
</dbReference>
<feature type="compositionally biased region" description="Polar residues" evidence="1">
    <location>
        <begin position="233"/>
        <end position="243"/>
    </location>
</feature>
<feature type="compositionally biased region" description="Low complexity" evidence="1">
    <location>
        <begin position="114"/>
        <end position="150"/>
    </location>
</feature>
<organism evidence="4 5">
    <name type="scientific">Cladosporium halotolerans</name>
    <dbReference type="NCBI Taxonomy" id="1052096"/>
    <lineage>
        <taxon>Eukaryota</taxon>
        <taxon>Fungi</taxon>
        <taxon>Dikarya</taxon>
        <taxon>Ascomycota</taxon>
        <taxon>Pezizomycotina</taxon>
        <taxon>Dothideomycetes</taxon>
        <taxon>Dothideomycetidae</taxon>
        <taxon>Cladosporiales</taxon>
        <taxon>Cladosporiaceae</taxon>
        <taxon>Cladosporium</taxon>
    </lineage>
</organism>
<keyword evidence="5" id="KW-1185">Reference proteome</keyword>
<protein>
    <recommendedName>
        <fullName evidence="6">Integral membrane protein</fullName>
    </recommendedName>
</protein>
<dbReference type="AlphaFoldDB" id="A0AB34KMM4"/>
<feature type="compositionally biased region" description="Polar residues" evidence="1">
    <location>
        <begin position="200"/>
        <end position="215"/>
    </location>
</feature>
<evidence type="ECO:0008006" key="6">
    <source>
        <dbReference type="Google" id="ProtNLM"/>
    </source>
</evidence>
<proteinExistence type="predicted"/>
<evidence type="ECO:0000256" key="3">
    <source>
        <dbReference type="SAM" id="SignalP"/>
    </source>
</evidence>
<sequence length="341" mass="35706">MIWTPFAAVLVSLLSASIASAQLLAQGLPACAQSCTLLNQAAQACGGTASANQAIWACFCQSAYLSTLYSTPNGICDAFCTDPSQNQQVMTWYQGNCGTDNGASEHADNGSGGQTTVTMTSTSTSSSSSSTSNAAAAGATATGSSSTDSQGFDREPQEGGWWHNHWKWVVMLIVLAIALSLIAILGTWLKKRHDRKRDQINTSFNEGITTRSAPQNPGEKSETLAPPAAPAFTSKSAGRNSPARTREAFMPYGYNYTRSDPRLASGSDDAIEQVPPPVIGAGPLASGRSSPLARGGTPVGELEKGVGEETPTTSGQTKRKKVLVRERSVEDSTDTSSSVKK</sequence>
<dbReference type="EMBL" id="JAAQHG020000023">
    <property type="protein sequence ID" value="KAL1584840.1"/>
    <property type="molecule type" value="Genomic_DNA"/>
</dbReference>
<feature type="signal peptide" evidence="3">
    <location>
        <begin position="1"/>
        <end position="21"/>
    </location>
</feature>
<evidence type="ECO:0000313" key="5">
    <source>
        <dbReference type="Proteomes" id="UP000803884"/>
    </source>
</evidence>
<keyword evidence="2" id="KW-0472">Membrane</keyword>
<evidence type="ECO:0000256" key="1">
    <source>
        <dbReference type="SAM" id="MobiDB-lite"/>
    </source>
</evidence>
<dbReference type="GeneID" id="96008070"/>
<keyword evidence="2" id="KW-0812">Transmembrane</keyword>
<feature type="region of interest" description="Disordered" evidence="1">
    <location>
        <begin position="200"/>
        <end position="246"/>
    </location>
</feature>
<feature type="region of interest" description="Disordered" evidence="1">
    <location>
        <begin position="260"/>
        <end position="341"/>
    </location>
</feature>
<reference evidence="4 5" key="1">
    <citation type="journal article" date="2020" name="Microbiol. Resour. Announc.">
        <title>Draft Genome Sequence of a Cladosporium Species Isolated from the Mesophotic Ascidian Didemnum maculosum.</title>
        <authorList>
            <person name="Gioti A."/>
            <person name="Siaperas R."/>
            <person name="Nikolaivits E."/>
            <person name="Le Goff G."/>
            <person name="Ouazzani J."/>
            <person name="Kotoulas G."/>
            <person name="Topakas E."/>
        </authorList>
    </citation>
    <scope>NUCLEOTIDE SEQUENCE [LARGE SCALE GENOMIC DNA]</scope>
    <source>
        <strain evidence="4 5">TM138-S3</strain>
    </source>
</reference>
<keyword evidence="3" id="KW-0732">Signal</keyword>
<feature type="region of interest" description="Disordered" evidence="1">
    <location>
        <begin position="103"/>
        <end position="157"/>
    </location>
</feature>
<name>A0AB34KMM4_9PEZI</name>
<keyword evidence="2" id="KW-1133">Transmembrane helix</keyword>
<feature type="transmembrane region" description="Helical" evidence="2">
    <location>
        <begin position="166"/>
        <end position="189"/>
    </location>
</feature>
<dbReference type="RefSeq" id="XP_069227946.1">
    <property type="nucleotide sequence ID" value="XM_069375232.1"/>
</dbReference>
<accession>A0AB34KMM4</accession>
<gene>
    <name evidence="4" type="ORF">WHR41_06627</name>
</gene>
<feature type="chain" id="PRO_5044298794" description="Integral membrane protein" evidence="3">
    <location>
        <begin position="22"/>
        <end position="341"/>
    </location>
</feature>
<comment type="caution">
    <text evidence="4">The sequence shown here is derived from an EMBL/GenBank/DDBJ whole genome shotgun (WGS) entry which is preliminary data.</text>
</comment>
<evidence type="ECO:0000256" key="2">
    <source>
        <dbReference type="SAM" id="Phobius"/>
    </source>
</evidence>